<keyword evidence="13" id="KW-1185">Reference proteome</keyword>
<feature type="domain" description="G-protein coupled receptors family 1 profile" evidence="11">
    <location>
        <begin position="34"/>
        <end position="378"/>
    </location>
</feature>
<dbReference type="SUPFAM" id="SSF81321">
    <property type="entry name" value="Family A G protein-coupled receptor-like"/>
    <property type="match status" value="1"/>
</dbReference>
<keyword evidence="5 10" id="KW-0472">Membrane</keyword>
<dbReference type="CDD" id="cd00637">
    <property type="entry name" value="7tm_classA_rhodopsin-like"/>
    <property type="match status" value="1"/>
</dbReference>
<comment type="caution">
    <text evidence="12">The sequence shown here is derived from an EMBL/GenBank/DDBJ whole genome shotgun (WGS) entry which is preliminary data.</text>
</comment>
<evidence type="ECO:0000256" key="2">
    <source>
        <dbReference type="ARBA" id="ARBA00022692"/>
    </source>
</evidence>
<evidence type="ECO:0000259" key="11">
    <source>
        <dbReference type="PROSITE" id="PS50262"/>
    </source>
</evidence>
<dbReference type="InterPro" id="IPR017452">
    <property type="entry name" value="GPCR_Rhodpsn_7TM"/>
</dbReference>
<dbReference type="EMBL" id="VSWD01000005">
    <property type="protein sequence ID" value="KAK3102839.1"/>
    <property type="molecule type" value="Genomic_DNA"/>
</dbReference>
<dbReference type="PROSITE" id="PS50262">
    <property type="entry name" value="G_PROTEIN_RECEP_F1_2"/>
    <property type="match status" value="1"/>
</dbReference>
<dbReference type="Proteomes" id="UP001186944">
    <property type="component" value="Unassembled WGS sequence"/>
</dbReference>
<protein>
    <recommendedName>
        <fullName evidence="11">G-protein coupled receptors family 1 profile domain-containing protein</fullName>
    </recommendedName>
</protein>
<dbReference type="PANTHER" id="PTHR24243">
    <property type="entry name" value="G-PROTEIN COUPLED RECEPTOR"/>
    <property type="match status" value="1"/>
</dbReference>
<evidence type="ECO:0000256" key="6">
    <source>
        <dbReference type="ARBA" id="ARBA00023170"/>
    </source>
</evidence>
<feature type="transmembrane region" description="Helical" evidence="10">
    <location>
        <begin position="317"/>
        <end position="339"/>
    </location>
</feature>
<evidence type="ECO:0000256" key="3">
    <source>
        <dbReference type="ARBA" id="ARBA00022989"/>
    </source>
</evidence>
<organism evidence="12 13">
    <name type="scientific">Pinctada imbricata</name>
    <name type="common">Atlantic pearl-oyster</name>
    <name type="synonym">Pinctada martensii</name>
    <dbReference type="NCBI Taxonomy" id="66713"/>
    <lineage>
        <taxon>Eukaryota</taxon>
        <taxon>Metazoa</taxon>
        <taxon>Spiralia</taxon>
        <taxon>Lophotrochozoa</taxon>
        <taxon>Mollusca</taxon>
        <taxon>Bivalvia</taxon>
        <taxon>Autobranchia</taxon>
        <taxon>Pteriomorphia</taxon>
        <taxon>Pterioida</taxon>
        <taxon>Pterioidea</taxon>
        <taxon>Pteriidae</taxon>
        <taxon>Pinctada</taxon>
    </lineage>
</organism>
<feature type="transmembrane region" description="Helical" evidence="10">
    <location>
        <begin position="133"/>
        <end position="156"/>
    </location>
</feature>
<evidence type="ECO:0000313" key="13">
    <source>
        <dbReference type="Proteomes" id="UP001186944"/>
    </source>
</evidence>
<accession>A0AA89C6J3</accession>
<feature type="region of interest" description="Disordered" evidence="9">
    <location>
        <begin position="236"/>
        <end position="257"/>
    </location>
</feature>
<evidence type="ECO:0000256" key="5">
    <source>
        <dbReference type="ARBA" id="ARBA00023136"/>
    </source>
</evidence>
<name>A0AA89C6J3_PINIB</name>
<evidence type="ECO:0000256" key="4">
    <source>
        <dbReference type="ARBA" id="ARBA00023040"/>
    </source>
</evidence>
<feature type="transmembrane region" description="Helical" evidence="10">
    <location>
        <begin position="94"/>
        <end position="112"/>
    </location>
</feature>
<feature type="transmembrane region" description="Helical" evidence="10">
    <location>
        <begin position="20"/>
        <end position="42"/>
    </location>
</feature>
<dbReference type="AlphaFoldDB" id="A0AA89C6J3"/>
<dbReference type="PRINTS" id="PR00237">
    <property type="entry name" value="GPCRRHODOPSN"/>
</dbReference>
<comment type="subcellular location">
    <subcellularLocation>
        <location evidence="1">Membrane</location>
        <topology evidence="1">Multi-pass membrane protein</topology>
    </subcellularLocation>
</comment>
<evidence type="ECO:0000256" key="1">
    <source>
        <dbReference type="ARBA" id="ARBA00004141"/>
    </source>
</evidence>
<evidence type="ECO:0000256" key="7">
    <source>
        <dbReference type="ARBA" id="ARBA00023224"/>
    </source>
</evidence>
<dbReference type="GO" id="GO:0004930">
    <property type="term" value="F:G protein-coupled receptor activity"/>
    <property type="evidence" value="ECO:0007669"/>
    <property type="project" value="UniProtKB-KW"/>
</dbReference>
<proteinExistence type="inferred from homology"/>
<evidence type="ECO:0000256" key="10">
    <source>
        <dbReference type="SAM" id="Phobius"/>
    </source>
</evidence>
<dbReference type="Pfam" id="PF00001">
    <property type="entry name" value="7tm_1"/>
    <property type="match status" value="1"/>
</dbReference>
<evidence type="ECO:0000256" key="8">
    <source>
        <dbReference type="RuleBase" id="RU000688"/>
    </source>
</evidence>
<gene>
    <name evidence="12" type="ORF">FSP39_014332</name>
</gene>
<reference evidence="12" key="1">
    <citation type="submission" date="2019-08" db="EMBL/GenBank/DDBJ databases">
        <title>The improved chromosome-level genome for the pearl oyster Pinctada fucata martensii using PacBio sequencing and Hi-C.</title>
        <authorList>
            <person name="Zheng Z."/>
        </authorList>
    </citation>
    <scope>NUCLEOTIDE SEQUENCE</scope>
    <source>
        <strain evidence="12">ZZ-2019</strain>
        <tissue evidence="12">Adductor muscle</tissue>
    </source>
</reference>
<feature type="transmembrane region" description="Helical" evidence="10">
    <location>
        <begin position="54"/>
        <end position="74"/>
    </location>
</feature>
<dbReference type="InterPro" id="IPR000276">
    <property type="entry name" value="GPCR_Rhodpsn"/>
</dbReference>
<keyword evidence="6 8" id="KW-0675">Receptor</keyword>
<evidence type="ECO:0000313" key="12">
    <source>
        <dbReference type="EMBL" id="KAK3102839.1"/>
    </source>
</evidence>
<keyword evidence="7 8" id="KW-0807">Transducer</keyword>
<sequence length="407" mass="46080">MVNLTSLEWNQILRRERTPLTTVTALLFMIGFLGNLIVLVVYKTRMRDSHGRYFIPYLAIADLSATFVTSSFMILMDYTEGIFPSDQLCKALQFLNWSTTQASVFLLFVIAVHRYLSVCRPLDLRITRMWQRAAIAGSVVLSYSFGTPLLAFSGLVTLRVNYKGSNVTGHVCTFNPGTNKIGETVFYNILFIGNIILLCVTTALYIPIGKIIFEKFREREQSQTYGIKNQSKIADDSQNVQSASSNDAGIESRDEISTESSSVATNKIFSTRLNFQSYNLTLTKEKGVTLTPSLSLKSASKRSKSKRSWRGGIRSKFTLTLMLVVIFYIISYIPFYVMVSTGINDANVWFNLPPWRLNGNLFLYRCYIINNVVNPIIYGLFDSTFRKHFLSLCSRLFLKRISSASGK</sequence>
<comment type="similarity">
    <text evidence="8">Belongs to the G-protein coupled receptor 1 family.</text>
</comment>
<keyword evidence="2 8" id="KW-0812">Transmembrane</keyword>
<feature type="compositionally biased region" description="Polar residues" evidence="9">
    <location>
        <begin position="236"/>
        <end position="247"/>
    </location>
</feature>
<dbReference type="GO" id="GO:0016020">
    <property type="term" value="C:membrane"/>
    <property type="evidence" value="ECO:0007669"/>
    <property type="project" value="UniProtKB-SubCell"/>
</dbReference>
<dbReference type="PANTHER" id="PTHR24243:SF208">
    <property type="entry name" value="PYROKININ-1 RECEPTOR"/>
    <property type="match status" value="1"/>
</dbReference>
<dbReference type="PROSITE" id="PS00237">
    <property type="entry name" value="G_PROTEIN_RECEP_F1_1"/>
    <property type="match status" value="1"/>
</dbReference>
<feature type="transmembrane region" description="Helical" evidence="10">
    <location>
        <begin position="362"/>
        <end position="381"/>
    </location>
</feature>
<keyword evidence="3 10" id="KW-1133">Transmembrane helix</keyword>
<dbReference type="Gene3D" id="1.20.1070.10">
    <property type="entry name" value="Rhodopsin 7-helix transmembrane proteins"/>
    <property type="match status" value="1"/>
</dbReference>
<keyword evidence="4 8" id="KW-0297">G-protein coupled receptor</keyword>
<evidence type="ECO:0000256" key="9">
    <source>
        <dbReference type="SAM" id="MobiDB-lite"/>
    </source>
</evidence>
<feature type="transmembrane region" description="Helical" evidence="10">
    <location>
        <begin position="185"/>
        <end position="208"/>
    </location>
</feature>